<proteinExistence type="predicted"/>
<sequence>MHHALPESNRIRLMTRTSLYLSGLPLPIPSPMQF</sequence>
<evidence type="ECO:0000313" key="1">
    <source>
        <dbReference type="EMBL" id="DAF92153.1"/>
    </source>
</evidence>
<name>A0A8S5UCF5_9CAUD</name>
<protein>
    <submittedName>
        <fullName evidence="1">Uncharacterized protein</fullName>
    </submittedName>
</protein>
<dbReference type="EMBL" id="BK016063">
    <property type="protein sequence ID" value="DAF92153.1"/>
    <property type="molecule type" value="Genomic_DNA"/>
</dbReference>
<accession>A0A8S5UCF5</accession>
<reference evidence="1" key="1">
    <citation type="journal article" date="2021" name="Proc. Natl. Acad. Sci. U.S.A.">
        <title>A Catalog of Tens of Thousands of Viruses from Human Metagenomes Reveals Hidden Associations with Chronic Diseases.</title>
        <authorList>
            <person name="Tisza M.J."/>
            <person name="Buck C.B."/>
        </authorList>
    </citation>
    <scope>NUCLEOTIDE SEQUENCE</scope>
    <source>
        <strain evidence="1">CtgN495</strain>
    </source>
</reference>
<organism evidence="1">
    <name type="scientific">Siphoviridae sp. ctgN495</name>
    <dbReference type="NCBI Taxonomy" id="2825608"/>
    <lineage>
        <taxon>Viruses</taxon>
        <taxon>Duplodnaviria</taxon>
        <taxon>Heunggongvirae</taxon>
        <taxon>Uroviricota</taxon>
        <taxon>Caudoviricetes</taxon>
    </lineage>
</organism>